<keyword evidence="6" id="KW-0496">Mitochondrion</keyword>
<evidence type="ECO:0000256" key="7">
    <source>
        <dbReference type="ARBA" id="ARBA00023136"/>
    </source>
</evidence>
<keyword evidence="7" id="KW-0472">Membrane</keyword>
<gene>
    <name evidence="8" type="ORF">R1sor_024409</name>
</gene>
<comment type="caution">
    <text evidence="8">The sequence shown here is derived from an EMBL/GenBank/DDBJ whole genome shotgun (WGS) entry which is preliminary data.</text>
</comment>
<keyword evidence="4" id="KW-0999">Mitochondrion inner membrane</keyword>
<keyword evidence="3" id="KW-0812">Transmembrane</keyword>
<protein>
    <recommendedName>
        <fullName evidence="10">Cytochrome c oxidase assembly protein COX16</fullName>
    </recommendedName>
</protein>
<organism evidence="8 9">
    <name type="scientific">Riccia sorocarpa</name>
    <dbReference type="NCBI Taxonomy" id="122646"/>
    <lineage>
        <taxon>Eukaryota</taxon>
        <taxon>Viridiplantae</taxon>
        <taxon>Streptophyta</taxon>
        <taxon>Embryophyta</taxon>
        <taxon>Marchantiophyta</taxon>
        <taxon>Marchantiopsida</taxon>
        <taxon>Marchantiidae</taxon>
        <taxon>Marchantiales</taxon>
        <taxon>Ricciaceae</taxon>
        <taxon>Riccia</taxon>
    </lineage>
</organism>
<accession>A0ABD3GQH1</accession>
<keyword evidence="5" id="KW-1133">Transmembrane helix</keyword>
<evidence type="ECO:0000256" key="4">
    <source>
        <dbReference type="ARBA" id="ARBA00022792"/>
    </source>
</evidence>
<dbReference type="Proteomes" id="UP001633002">
    <property type="component" value="Unassembled WGS sequence"/>
</dbReference>
<evidence type="ECO:0000256" key="6">
    <source>
        <dbReference type="ARBA" id="ARBA00023128"/>
    </source>
</evidence>
<evidence type="ECO:0000313" key="8">
    <source>
        <dbReference type="EMBL" id="KAL3681453.1"/>
    </source>
</evidence>
<evidence type="ECO:0000256" key="2">
    <source>
        <dbReference type="ARBA" id="ARBA00008370"/>
    </source>
</evidence>
<evidence type="ECO:0000313" key="9">
    <source>
        <dbReference type="Proteomes" id="UP001633002"/>
    </source>
</evidence>
<sequence length="110" mass="12806">MVVQNQLYKRIGRMNPFMRYGMPMITLTVLGSFGLSHLQQGRKEVVNAREDQEWAAIAVQRSLTREGPLADYELKKKKHIDLEEELKAFQSKVDINAFEYKAVPKPRRVE</sequence>
<evidence type="ECO:0000256" key="1">
    <source>
        <dbReference type="ARBA" id="ARBA00004434"/>
    </source>
</evidence>
<comment type="similarity">
    <text evidence="2">Belongs to the COX16 family.</text>
</comment>
<dbReference type="GO" id="GO:0005743">
    <property type="term" value="C:mitochondrial inner membrane"/>
    <property type="evidence" value="ECO:0007669"/>
    <property type="project" value="UniProtKB-SubCell"/>
</dbReference>
<evidence type="ECO:0000256" key="3">
    <source>
        <dbReference type="ARBA" id="ARBA00022692"/>
    </source>
</evidence>
<proteinExistence type="inferred from homology"/>
<dbReference type="Pfam" id="PF14138">
    <property type="entry name" value="COX16"/>
    <property type="match status" value="1"/>
</dbReference>
<evidence type="ECO:0000256" key="5">
    <source>
        <dbReference type="ARBA" id="ARBA00022989"/>
    </source>
</evidence>
<evidence type="ECO:0008006" key="10">
    <source>
        <dbReference type="Google" id="ProtNLM"/>
    </source>
</evidence>
<dbReference type="AlphaFoldDB" id="A0ABD3GQH1"/>
<reference evidence="8 9" key="1">
    <citation type="submission" date="2024-09" db="EMBL/GenBank/DDBJ databases">
        <title>Chromosome-scale assembly of Riccia sorocarpa.</title>
        <authorList>
            <person name="Paukszto L."/>
        </authorList>
    </citation>
    <scope>NUCLEOTIDE SEQUENCE [LARGE SCALE GENOMIC DNA]</scope>
    <source>
        <strain evidence="8">LP-2024</strain>
        <tissue evidence="8">Aerial parts of the thallus</tissue>
    </source>
</reference>
<comment type="subcellular location">
    <subcellularLocation>
        <location evidence="1">Mitochondrion inner membrane</location>
        <topology evidence="1">Single-pass membrane protein</topology>
    </subcellularLocation>
</comment>
<keyword evidence="9" id="KW-1185">Reference proteome</keyword>
<dbReference type="InterPro" id="IPR020164">
    <property type="entry name" value="Cyt_c_Oxase_assmbl_COX16"/>
</dbReference>
<dbReference type="EMBL" id="JBJQOH010000007">
    <property type="protein sequence ID" value="KAL3681453.1"/>
    <property type="molecule type" value="Genomic_DNA"/>
</dbReference>
<name>A0ABD3GQH1_9MARC</name>